<evidence type="ECO:0000256" key="4">
    <source>
        <dbReference type="ARBA" id="ARBA00022763"/>
    </source>
</evidence>
<dbReference type="Pfam" id="PF05192">
    <property type="entry name" value="MutS_III"/>
    <property type="match status" value="1"/>
</dbReference>
<dbReference type="InterPro" id="IPR005748">
    <property type="entry name" value="DNA_mismatch_repair_MutS"/>
</dbReference>
<comment type="caution">
    <text evidence="12">The sequence shown here is derived from an EMBL/GenBank/DDBJ whole genome shotgun (WGS) entry which is preliminary data.</text>
</comment>
<dbReference type="InterPro" id="IPR017261">
    <property type="entry name" value="DNA_mismatch_repair_MutS/MSH"/>
</dbReference>
<comment type="function">
    <text evidence="8 9">This protein is involved in the repair of mismatches in DNA. It is possible that it carries out the mismatch recognition step. This protein has a weak ATPase activity.</text>
</comment>
<dbReference type="Pfam" id="PF05190">
    <property type="entry name" value="MutS_IV"/>
    <property type="match status" value="1"/>
</dbReference>
<feature type="binding site" evidence="9">
    <location>
        <begin position="623"/>
        <end position="630"/>
    </location>
    <ligand>
        <name>ATP</name>
        <dbReference type="ChEBI" id="CHEBI:30616"/>
    </ligand>
</feature>
<dbReference type="Gene3D" id="3.40.1170.10">
    <property type="entry name" value="DNA repair protein MutS, domain I"/>
    <property type="match status" value="1"/>
</dbReference>
<dbReference type="InterPro" id="IPR007860">
    <property type="entry name" value="DNA_mmatch_repair_MutS_con_dom"/>
</dbReference>
<dbReference type="SMART" id="SM00534">
    <property type="entry name" value="MUTSac"/>
    <property type="match status" value="1"/>
</dbReference>
<dbReference type="GO" id="GO:0030983">
    <property type="term" value="F:mismatched DNA binding"/>
    <property type="evidence" value="ECO:0007669"/>
    <property type="project" value="InterPro"/>
</dbReference>
<dbReference type="InterPro" id="IPR036187">
    <property type="entry name" value="DNA_mismatch_repair_MutS_sf"/>
</dbReference>
<evidence type="ECO:0000256" key="6">
    <source>
        <dbReference type="ARBA" id="ARBA00023125"/>
    </source>
</evidence>
<protein>
    <recommendedName>
        <fullName evidence="2 9">DNA mismatch repair protein MutS</fullName>
    </recommendedName>
</protein>
<dbReference type="NCBIfam" id="TIGR01070">
    <property type="entry name" value="mutS1"/>
    <property type="match status" value="1"/>
</dbReference>
<evidence type="ECO:0000256" key="3">
    <source>
        <dbReference type="ARBA" id="ARBA00022741"/>
    </source>
</evidence>
<dbReference type="Pfam" id="PF00488">
    <property type="entry name" value="MutS_V"/>
    <property type="match status" value="1"/>
</dbReference>
<proteinExistence type="inferred from homology"/>
<dbReference type="SUPFAM" id="SSF48334">
    <property type="entry name" value="DNA repair protein MutS, domain III"/>
    <property type="match status" value="1"/>
</dbReference>
<dbReference type="GO" id="GO:0140664">
    <property type="term" value="F:ATP-dependent DNA damage sensor activity"/>
    <property type="evidence" value="ECO:0007669"/>
    <property type="project" value="InterPro"/>
</dbReference>
<dbReference type="Gene3D" id="1.10.1420.10">
    <property type="match status" value="2"/>
</dbReference>
<dbReference type="NCBIfam" id="NF003810">
    <property type="entry name" value="PRK05399.1"/>
    <property type="match status" value="1"/>
</dbReference>
<dbReference type="CDD" id="cd03284">
    <property type="entry name" value="ABC_MutS1"/>
    <property type="match status" value="1"/>
</dbReference>
<dbReference type="SMART" id="SM00533">
    <property type="entry name" value="MUTSd"/>
    <property type="match status" value="1"/>
</dbReference>
<dbReference type="PANTHER" id="PTHR11361">
    <property type="entry name" value="DNA MISMATCH REPAIR PROTEIN MUTS FAMILY MEMBER"/>
    <property type="match status" value="1"/>
</dbReference>
<dbReference type="GO" id="GO:0003684">
    <property type="term" value="F:damaged DNA binding"/>
    <property type="evidence" value="ECO:0007669"/>
    <property type="project" value="UniProtKB-UniRule"/>
</dbReference>
<dbReference type="SUPFAM" id="SSF53150">
    <property type="entry name" value="DNA repair protein MutS, domain II"/>
    <property type="match status" value="1"/>
</dbReference>
<dbReference type="AlphaFoldDB" id="A0A419EZB1"/>
<dbReference type="PIRSF" id="PIRSF037677">
    <property type="entry name" value="DNA_mis_repair_Msh6"/>
    <property type="match status" value="1"/>
</dbReference>
<dbReference type="Gene3D" id="3.30.420.110">
    <property type="entry name" value="MutS, connector domain"/>
    <property type="match status" value="1"/>
</dbReference>
<dbReference type="FunFam" id="3.40.50.300:FF:000870">
    <property type="entry name" value="MutS protein homolog 4"/>
    <property type="match status" value="1"/>
</dbReference>
<accession>A0A419EZB1</accession>
<dbReference type="GO" id="GO:0005524">
    <property type="term" value="F:ATP binding"/>
    <property type="evidence" value="ECO:0007669"/>
    <property type="project" value="UniProtKB-UniRule"/>
</dbReference>
<evidence type="ECO:0000256" key="8">
    <source>
        <dbReference type="ARBA" id="ARBA00024647"/>
    </source>
</evidence>
<gene>
    <name evidence="9 12" type="primary">mutS</name>
    <name evidence="12" type="ORF">C4532_08770</name>
</gene>
<comment type="similarity">
    <text evidence="1 9 10">Belongs to the DNA mismatch repair MutS family.</text>
</comment>
<evidence type="ECO:0000256" key="1">
    <source>
        <dbReference type="ARBA" id="ARBA00006271"/>
    </source>
</evidence>
<evidence type="ECO:0000313" key="13">
    <source>
        <dbReference type="Proteomes" id="UP000285961"/>
    </source>
</evidence>
<keyword evidence="7 9" id="KW-0234">DNA repair</keyword>
<dbReference type="Gene3D" id="3.40.50.300">
    <property type="entry name" value="P-loop containing nucleotide triphosphate hydrolases"/>
    <property type="match status" value="1"/>
</dbReference>
<dbReference type="HAMAP" id="MF_00096">
    <property type="entry name" value="MutS"/>
    <property type="match status" value="1"/>
</dbReference>
<sequence length="869" mass="96631">MDELTPMLRQYNRIKDRHRNSILFFRMGDFYEMFFEDAKVASAILEIALTSRDSTRKEDRVPMCGVPYHAAKGYIAKLLRAGKTVAICEQVEDPKLAKGIVRREVVRVITPGTILEPELLDENASNFLAAAHISDRGIGVAFADISTGEFQATEREGSNVHELLVEELLRVGPSEFLFSSSAMDSALKASLNRNCANIPLRPLDDWIFSLSQATTLLTSHYGLHSLSGLGLDHMPLATSAAGAVLHYLKETCRASLHHLKRPAPFIRSEYMILDVNTQRNLELQGTLRDKSKRGSLLGILDATITSMGTRRLRNWITHPLMDRERILARQEAIAELVQSNALRIRIRNVLKEIHDVERLVGRICGPGANARDMVMLKDSLLRMPVLKETLRETSARLMQAAYQSLDPVEDVTSLIVRALVDAPPVTITEGNIIRDGYSPELDSLRTLVRDGKDWIAQLQKKEIRRTGISSLKVSYNKVFGYYIEVTKPNLSLVPPDYIRKQTLVNAERFVTPELKEREAAILGAEEKMTALEGDLFRALREQVCGQTERIQTNADLVAEVDTVQSLAHVAAANDYCRPEISTSFELKLEEGRHPVLEQLNLGQPFVPNDTDIDERGALLVITGPNMAGKSTYLRQVALIVLMAQMGGFVPARQAAIGLVDRIFTRVGASDNLVGGESTFMVEMSETANILNNATRQSLIVLDEIGRGTSTYDGMSIAWAVAEHIHNNIGAKTLFATHYHELTDLAKELRRVKNLNVAVREWNNQVVFLYKVIDGSSDHSYGIHVAKLAGLPGNVIARAREVLSELEGVNPARRLKPTSESNQLQLFAPVAAASPLEDELKSLDIDRLTPLEALAKLAELKRKLNKEGDR</sequence>
<evidence type="ECO:0000256" key="9">
    <source>
        <dbReference type="HAMAP-Rule" id="MF_00096"/>
    </source>
</evidence>
<dbReference type="GO" id="GO:0005829">
    <property type="term" value="C:cytosol"/>
    <property type="evidence" value="ECO:0007669"/>
    <property type="project" value="TreeGrafter"/>
</dbReference>
<dbReference type="Pfam" id="PF05188">
    <property type="entry name" value="MutS_II"/>
    <property type="match status" value="1"/>
</dbReference>
<dbReference type="Pfam" id="PF01624">
    <property type="entry name" value="MutS_I"/>
    <property type="match status" value="1"/>
</dbReference>
<keyword evidence="3 9" id="KW-0547">Nucleotide-binding</keyword>
<keyword evidence="4 9" id="KW-0227">DNA damage</keyword>
<dbReference type="PANTHER" id="PTHR11361:SF34">
    <property type="entry name" value="DNA MISMATCH REPAIR PROTEIN MSH1, MITOCHONDRIAL"/>
    <property type="match status" value="1"/>
</dbReference>
<evidence type="ECO:0000256" key="5">
    <source>
        <dbReference type="ARBA" id="ARBA00022840"/>
    </source>
</evidence>
<dbReference type="InterPro" id="IPR027417">
    <property type="entry name" value="P-loop_NTPase"/>
</dbReference>
<dbReference type="InterPro" id="IPR016151">
    <property type="entry name" value="DNA_mismatch_repair_MutS_N"/>
</dbReference>
<dbReference type="InterPro" id="IPR007695">
    <property type="entry name" value="DNA_mismatch_repair_MutS-lik_N"/>
</dbReference>
<evidence type="ECO:0000256" key="10">
    <source>
        <dbReference type="RuleBase" id="RU003756"/>
    </source>
</evidence>
<dbReference type="SUPFAM" id="SSF52540">
    <property type="entry name" value="P-loop containing nucleoside triphosphate hydrolases"/>
    <property type="match status" value="1"/>
</dbReference>
<keyword evidence="6 9" id="KW-0238">DNA-binding</keyword>
<dbReference type="SUPFAM" id="SSF55271">
    <property type="entry name" value="DNA repair protein MutS, domain I"/>
    <property type="match status" value="1"/>
</dbReference>
<keyword evidence="5 9" id="KW-0067">ATP-binding</keyword>
<dbReference type="EMBL" id="QZKI01000065">
    <property type="protein sequence ID" value="RJP70765.1"/>
    <property type="molecule type" value="Genomic_DNA"/>
</dbReference>
<evidence type="ECO:0000313" key="12">
    <source>
        <dbReference type="EMBL" id="RJP70765.1"/>
    </source>
</evidence>
<dbReference type="FunFam" id="3.40.1170.10:FF:000001">
    <property type="entry name" value="DNA mismatch repair protein MutS"/>
    <property type="match status" value="1"/>
</dbReference>
<evidence type="ECO:0000256" key="2">
    <source>
        <dbReference type="ARBA" id="ARBA00021982"/>
    </source>
</evidence>
<dbReference type="GO" id="GO:0006298">
    <property type="term" value="P:mismatch repair"/>
    <property type="evidence" value="ECO:0007669"/>
    <property type="project" value="UniProtKB-UniRule"/>
</dbReference>
<dbReference type="InterPro" id="IPR036678">
    <property type="entry name" value="MutS_con_dom_sf"/>
</dbReference>
<feature type="domain" description="DNA mismatch repair proteins mutS family" evidence="11">
    <location>
        <begin position="697"/>
        <end position="713"/>
    </location>
</feature>
<dbReference type="InterPro" id="IPR007696">
    <property type="entry name" value="DNA_mismatch_repair_MutS_core"/>
</dbReference>
<dbReference type="PROSITE" id="PS00486">
    <property type="entry name" value="DNA_MISMATCH_REPAIR_2"/>
    <property type="match status" value="1"/>
</dbReference>
<dbReference type="InterPro" id="IPR007861">
    <property type="entry name" value="DNA_mismatch_repair_MutS_clamp"/>
</dbReference>
<reference evidence="12 13" key="1">
    <citation type="journal article" date="2017" name="ISME J.">
        <title>Energy and carbon metabolisms in a deep terrestrial subsurface fluid microbial community.</title>
        <authorList>
            <person name="Momper L."/>
            <person name="Jungbluth S.P."/>
            <person name="Lee M.D."/>
            <person name="Amend J.P."/>
        </authorList>
    </citation>
    <scope>NUCLEOTIDE SEQUENCE [LARGE SCALE GENOMIC DNA]</scope>
    <source>
        <strain evidence="12">SURF_17</strain>
    </source>
</reference>
<name>A0A419EZB1_9BACT</name>
<evidence type="ECO:0000256" key="7">
    <source>
        <dbReference type="ARBA" id="ARBA00023204"/>
    </source>
</evidence>
<evidence type="ECO:0000259" key="11">
    <source>
        <dbReference type="PROSITE" id="PS00486"/>
    </source>
</evidence>
<dbReference type="InterPro" id="IPR045076">
    <property type="entry name" value="MutS"/>
</dbReference>
<dbReference type="Proteomes" id="UP000285961">
    <property type="component" value="Unassembled WGS sequence"/>
</dbReference>
<dbReference type="InterPro" id="IPR000432">
    <property type="entry name" value="DNA_mismatch_repair_MutS_C"/>
</dbReference>
<organism evidence="12 13">
    <name type="scientific">Candidatus Abyssobacteria bacterium SURF_17</name>
    <dbReference type="NCBI Taxonomy" id="2093361"/>
    <lineage>
        <taxon>Bacteria</taxon>
        <taxon>Pseudomonadati</taxon>
        <taxon>Candidatus Hydrogenedentota</taxon>
        <taxon>Candidatus Abyssobacteria</taxon>
    </lineage>
</organism>